<feature type="compositionally biased region" description="Polar residues" evidence="1">
    <location>
        <begin position="14"/>
        <end position="24"/>
    </location>
</feature>
<dbReference type="Proteomes" id="UP000007875">
    <property type="component" value="Unassembled WGS sequence"/>
</dbReference>
<evidence type="ECO:0000313" key="2">
    <source>
        <dbReference type="Ensembl" id="ENSCSAVP00000001436.1"/>
    </source>
</evidence>
<reference evidence="2" key="3">
    <citation type="submission" date="2025-09" db="UniProtKB">
        <authorList>
            <consortium name="Ensembl"/>
        </authorList>
    </citation>
    <scope>IDENTIFICATION</scope>
</reference>
<dbReference type="AlphaFoldDB" id="H2Y7Y8"/>
<evidence type="ECO:0000256" key="1">
    <source>
        <dbReference type="SAM" id="MobiDB-lite"/>
    </source>
</evidence>
<feature type="region of interest" description="Disordered" evidence="1">
    <location>
        <begin position="1"/>
        <end position="195"/>
    </location>
</feature>
<proteinExistence type="predicted"/>
<keyword evidence="3" id="KW-1185">Reference proteome</keyword>
<sequence length="195" mass="21714">MDTPQLEPRPRIPSNRTTAVFTGSETEKPIRRAENVQVAVAASSSDWSPHTALNKRKHNQPFDPASVADQKSKRRKRETPSPTNSQGPQPAHNIATSESAQQSRKENFQWKDRRKGSPSNQNWNQDSSFTHHQSSSYQDPHPATLRPAMPATNKETCQSTSQSASAGVASIVSEPDSSWPHQEKLLTSDQYMREG</sequence>
<feature type="compositionally biased region" description="Polar residues" evidence="1">
    <location>
        <begin position="117"/>
        <end position="138"/>
    </location>
</feature>
<evidence type="ECO:0000313" key="3">
    <source>
        <dbReference type="Proteomes" id="UP000007875"/>
    </source>
</evidence>
<dbReference type="HOGENOM" id="CLU_1399175_0_0_1"/>
<reference evidence="3" key="1">
    <citation type="submission" date="2003-08" db="EMBL/GenBank/DDBJ databases">
        <authorList>
            <person name="Birren B."/>
            <person name="Nusbaum C."/>
            <person name="Abebe A."/>
            <person name="Abouelleil A."/>
            <person name="Adekoya E."/>
            <person name="Ait-zahra M."/>
            <person name="Allen N."/>
            <person name="Allen T."/>
            <person name="An P."/>
            <person name="Anderson M."/>
            <person name="Anderson S."/>
            <person name="Arachchi H."/>
            <person name="Armbruster J."/>
            <person name="Bachantsang P."/>
            <person name="Baldwin J."/>
            <person name="Barry A."/>
            <person name="Bayul T."/>
            <person name="Blitshsteyn B."/>
            <person name="Bloom T."/>
            <person name="Blye J."/>
            <person name="Boguslavskiy L."/>
            <person name="Borowsky M."/>
            <person name="Boukhgalter B."/>
            <person name="Brunache A."/>
            <person name="Butler J."/>
            <person name="Calixte N."/>
            <person name="Calvo S."/>
            <person name="Camarata J."/>
            <person name="Campo K."/>
            <person name="Chang J."/>
            <person name="Cheshatsang Y."/>
            <person name="Citroen M."/>
            <person name="Collymore A."/>
            <person name="Considine T."/>
            <person name="Cook A."/>
            <person name="Cooke P."/>
            <person name="Corum B."/>
            <person name="Cuomo C."/>
            <person name="David R."/>
            <person name="Dawoe T."/>
            <person name="Degray S."/>
            <person name="Dodge S."/>
            <person name="Dooley K."/>
            <person name="Dorje P."/>
            <person name="Dorjee K."/>
            <person name="Dorris L."/>
            <person name="Duffey N."/>
            <person name="Dupes A."/>
            <person name="Elkins T."/>
            <person name="Engels R."/>
            <person name="Erickson J."/>
            <person name="Farina A."/>
            <person name="Faro S."/>
            <person name="Ferreira P."/>
            <person name="Fischer H."/>
            <person name="Fitzgerald M."/>
            <person name="Foley K."/>
            <person name="Gage D."/>
            <person name="Galagan J."/>
            <person name="Gearin G."/>
            <person name="Gnerre S."/>
            <person name="Gnirke A."/>
            <person name="Goyette A."/>
            <person name="Graham J."/>
            <person name="Grandbois E."/>
            <person name="Gyaltsen K."/>
            <person name="Hafez N."/>
            <person name="Hagopian D."/>
            <person name="Hagos B."/>
            <person name="Hall J."/>
            <person name="Hatcher B."/>
            <person name="Heller A."/>
            <person name="Higgins H."/>
            <person name="Honan T."/>
            <person name="Horn A."/>
            <person name="Houde N."/>
            <person name="Hughes L."/>
            <person name="Hulme W."/>
            <person name="Husby E."/>
            <person name="Iliev I."/>
            <person name="Jaffe D."/>
            <person name="Jones C."/>
            <person name="Kamal M."/>
            <person name="Kamat A."/>
            <person name="Kamvysselis M."/>
            <person name="Karlsson E."/>
            <person name="Kells C."/>
            <person name="Kieu A."/>
            <person name="Kisner P."/>
            <person name="Kodira C."/>
            <person name="Kulbokas E."/>
            <person name="Labutti K."/>
            <person name="Lama D."/>
            <person name="Landers T."/>
            <person name="Leger J."/>
            <person name="Levine S."/>
            <person name="Lewis D."/>
            <person name="Lewis T."/>
            <person name="Lindblad-toh K."/>
            <person name="Liu X."/>
            <person name="Lokyitsang T."/>
            <person name="Lokyitsang Y."/>
            <person name="Lucien O."/>
            <person name="Lui A."/>
            <person name="Ma L.J."/>
            <person name="Mabbitt R."/>
            <person name="Macdonald J."/>
            <person name="Maclean C."/>
            <person name="Major J."/>
            <person name="Manning J."/>
            <person name="Marabella R."/>
            <person name="Maru K."/>
            <person name="Matthews C."/>
            <person name="Mauceli E."/>
            <person name="Mccarthy M."/>
            <person name="Mcdonough S."/>
            <person name="Mcghee T."/>
            <person name="Meldrim J."/>
            <person name="Meneus L."/>
            <person name="Mesirov J."/>
            <person name="Mihalev A."/>
            <person name="Mihova T."/>
            <person name="Mikkelsen T."/>
            <person name="Mlenga V."/>
            <person name="Moru K."/>
            <person name="Mozes J."/>
            <person name="Mulrain L."/>
            <person name="Munson G."/>
            <person name="Naylor J."/>
            <person name="Newes C."/>
            <person name="Nguyen C."/>
            <person name="Nguyen N."/>
            <person name="Nguyen T."/>
            <person name="Nicol R."/>
            <person name="Nielsen C."/>
            <person name="Nizzari M."/>
            <person name="Norbu C."/>
            <person name="Norbu N."/>
            <person name="O'donnell P."/>
            <person name="Okoawo O."/>
            <person name="O'leary S."/>
            <person name="Omotosho B."/>
            <person name="O'neill K."/>
            <person name="Osman S."/>
            <person name="Parker S."/>
            <person name="Perrin D."/>
            <person name="Phunkhang P."/>
            <person name="Piqani B."/>
            <person name="Purcell S."/>
            <person name="Rachupka T."/>
            <person name="Ramasamy U."/>
            <person name="Rameau R."/>
            <person name="Ray V."/>
            <person name="Raymond C."/>
            <person name="Retta R."/>
            <person name="Richardson S."/>
            <person name="Rise C."/>
            <person name="Rodriguez J."/>
            <person name="Rogers J."/>
            <person name="Rogov P."/>
            <person name="Rutman M."/>
            <person name="Schupbach R."/>
            <person name="Seaman C."/>
            <person name="Settipalli S."/>
            <person name="Sharpe T."/>
            <person name="Sheridan J."/>
            <person name="Sherpa N."/>
            <person name="Shi J."/>
            <person name="Smirnov S."/>
            <person name="Smith C."/>
            <person name="Sougnez C."/>
            <person name="Spencer B."/>
            <person name="Stalker J."/>
            <person name="Stange-thomann N."/>
            <person name="Stavropoulos S."/>
            <person name="Stetson K."/>
            <person name="Stone C."/>
            <person name="Stone S."/>
            <person name="Stubbs M."/>
            <person name="Talamas J."/>
            <person name="Tchuinga P."/>
            <person name="Tenzing P."/>
            <person name="Tesfaye S."/>
            <person name="Theodore J."/>
            <person name="Thoulutsang Y."/>
            <person name="Topham K."/>
            <person name="Towey S."/>
            <person name="Tsamla T."/>
            <person name="Tsomo N."/>
            <person name="Vallee D."/>
            <person name="Vassiliev H."/>
            <person name="Venkataraman V."/>
            <person name="Vinson J."/>
            <person name="Vo A."/>
            <person name="Wade C."/>
            <person name="Wang S."/>
            <person name="Wangchuk T."/>
            <person name="Wangdi T."/>
            <person name="Whittaker C."/>
            <person name="Wilkinson J."/>
            <person name="Wu Y."/>
            <person name="Wyman D."/>
            <person name="Yadav S."/>
            <person name="Yang S."/>
            <person name="Yang X."/>
            <person name="Yeager S."/>
            <person name="Yee E."/>
            <person name="Young G."/>
            <person name="Zainoun J."/>
            <person name="Zembeck L."/>
            <person name="Zimmer A."/>
            <person name="Zody M."/>
            <person name="Lander E."/>
        </authorList>
    </citation>
    <scope>NUCLEOTIDE SEQUENCE [LARGE SCALE GENOMIC DNA]</scope>
</reference>
<feature type="compositionally biased region" description="Polar residues" evidence="1">
    <location>
        <begin position="80"/>
        <end position="102"/>
    </location>
</feature>
<feature type="compositionally biased region" description="Basic and acidic residues" evidence="1">
    <location>
        <begin position="25"/>
        <end position="34"/>
    </location>
</feature>
<accession>H2Y7Y8</accession>
<protein>
    <submittedName>
        <fullName evidence="2">Uncharacterized protein</fullName>
    </submittedName>
</protein>
<feature type="compositionally biased region" description="Basic and acidic residues" evidence="1">
    <location>
        <begin position="181"/>
        <end position="195"/>
    </location>
</feature>
<reference evidence="2" key="2">
    <citation type="submission" date="2025-08" db="UniProtKB">
        <authorList>
            <consortium name="Ensembl"/>
        </authorList>
    </citation>
    <scope>IDENTIFICATION</scope>
</reference>
<dbReference type="InParanoid" id="H2Y7Y8"/>
<feature type="compositionally biased region" description="Polar residues" evidence="1">
    <location>
        <begin position="153"/>
        <end position="165"/>
    </location>
</feature>
<dbReference type="Ensembl" id="ENSCSAVT00000001455.1">
    <property type="protein sequence ID" value="ENSCSAVP00000001436.1"/>
    <property type="gene ID" value="ENSCSAVG00000000814.1"/>
</dbReference>
<name>H2Y7Y8_CIOSA</name>
<organism evidence="2 3">
    <name type="scientific">Ciona savignyi</name>
    <name type="common">Pacific transparent sea squirt</name>
    <dbReference type="NCBI Taxonomy" id="51511"/>
    <lineage>
        <taxon>Eukaryota</taxon>
        <taxon>Metazoa</taxon>
        <taxon>Chordata</taxon>
        <taxon>Tunicata</taxon>
        <taxon>Ascidiacea</taxon>
        <taxon>Phlebobranchia</taxon>
        <taxon>Cionidae</taxon>
        <taxon>Ciona</taxon>
    </lineage>
</organism>